<keyword evidence="4" id="KW-1185">Reference proteome</keyword>
<evidence type="ECO:0000313" key="2">
    <source>
        <dbReference type="EMBL" id="PNR59619.1"/>
    </source>
</evidence>
<evidence type="ECO:0000313" key="3">
    <source>
        <dbReference type="EnsemblPlants" id="PAC:32936888.CDS.1"/>
    </source>
</evidence>
<evidence type="ECO:0000256" key="1">
    <source>
        <dbReference type="SAM" id="SignalP"/>
    </source>
</evidence>
<reference evidence="2 4" key="2">
    <citation type="journal article" date="2018" name="Plant J.">
        <title>The Physcomitrella patens chromosome-scale assembly reveals moss genome structure and evolution.</title>
        <authorList>
            <person name="Lang D."/>
            <person name="Ullrich K.K."/>
            <person name="Murat F."/>
            <person name="Fuchs J."/>
            <person name="Jenkins J."/>
            <person name="Haas F.B."/>
            <person name="Piednoel M."/>
            <person name="Gundlach H."/>
            <person name="Van Bel M."/>
            <person name="Meyberg R."/>
            <person name="Vives C."/>
            <person name="Morata J."/>
            <person name="Symeonidi A."/>
            <person name="Hiss M."/>
            <person name="Muchero W."/>
            <person name="Kamisugi Y."/>
            <person name="Saleh O."/>
            <person name="Blanc G."/>
            <person name="Decker E.L."/>
            <person name="van Gessel N."/>
            <person name="Grimwood J."/>
            <person name="Hayes R.D."/>
            <person name="Graham S.W."/>
            <person name="Gunter L.E."/>
            <person name="McDaniel S.F."/>
            <person name="Hoernstein S.N.W."/>
            <person name="Larsson A."/>
            <person name="Li F.W."/>
            <person name="Perroud P.F."/>
            <person name="Phillips J."/>
            <person name="Ranjan P."/>
            <person name="Rokshar D.S."/>
            <person name="Rothfels C.J."/>
            <person name="Schneider L."/>
            <person name="Shu S."/>
            <person name="Stevenson D.W."/>
            <person name="Thummler F."/>
            <person name="Tillich M."/>
            <person name="Villarreal Aguilar J.C."/>
            <person name="Widiez T."/>
            <person name="Wong G.K."/>
            <person name="Wymore A."/>
            <person name="Zhang Y."/>
            <person name="Zimmer A.D."/>
            <person name="Quatrano R.S."/>
            <person name="Mayer K.F.X."/>
            <person name="Goodstein D."/>
            <person name="Casacuberta J.M."/>
            <person name="Vandepoele K."/>
            <person name="Reski R."/>
            <person name="Cuming A.C."/>
            <person name="Tuskan G.A."/>
            <person name="Maumus F."/>
            <person name="Salse J."/>
            <person name="Schmutz J."/>
            <person name="Rensing S.A."/>
        </authorList>
    </citation>
    <scope>NUCLEOTIDE SEQUENCE [LARGE SCALE GENOMIC DNA]</scope>
    <source>
        <strain evidence="3 4">cv. Gransden 2004</strain>
    </source>
</reference>
<dbReference type="EMBL" id="ABEU02000002">
    <property type="protein sequence ID" value="PNR59619.1"/>
    <property type="molecule type" value="Genomic_DNA"/>
</dbReference>
<dbReference type="AlphaFoldDB" id="A0A2K1L0R1"/>
<protein>
    <recommendedName>
        <fullName evidence="5">Secreted protein</fullName>
    </recommendedName>
</protein>
<name>A0A2K1L0R1_PHYPA</name>
<feature type="signal peptide" evidence="1">
    <location>
        <begin position="1"/>
        <end position="19"/>
    </location>
</feature>
<keyword evidence="1" id="KW-0732">Signal</keyword>
<feature type="chain" id="PRO_5036043096" description="Secreted protein" evidence="1">
    <location>
        <begin position="20"/>
        <end position="61"/>
    </location>
</feature>
<dbReference type="PaxDb" id="3218-PP1S84_36V6.1"/>
<proteinExistence type="predicted"/>
<dbReference type="Gramene" id="Pp3c2_9050V3.1">
    <property type="protein sequence ID" value="PAC:32936888.CDS.1"/>
    <property type="gene ID" value="Pp3c2_9050"/>
</dbReference>
<accession>A0A2K1L0R1</accession>
<sequence>MSLLLCRALLSICVSVLEAAVTWQRQSKAFVRKRKSFGACHDQTPSARKLKMSSSAYQFCI</sequence>
<gene>
    <name evidence="2" type="ORF">PHYPA_002411</name>
</gene>
<reference evidence="3" key="3">
    <citation type="submission" date="2020-12" db="UniProtKB">
        <authorList>
            <consortium name="EnsemblPlants"/>
        </authorList>
    </citation>
    <scope>IDENTIFICATION</scope>
</reference>
<reference evidence="2 4" key="1">
    <citation type="journal article" date="2008" name="Science">
        <title>The Physcomitrella genome reveals evolutionary insights into the conquest of land by plants.</title>
        <authorList>
            <person name="Rensing S."/>
            <person name="Lang D."/>
            <person name="Zimmer A."/>
            <person name="Terry A."/>
            <person name="Salamov A."/>
            <person name="Shapiro H."/>
            <person name="Nishiyama T."/>
            <person name="Perroud P.-F."/>
            <person name="Lindquist E."/>
            <person name="Kamisugi Y."/>
            <person name="Tanahashi T."/>
            <person name="Sakakibara K."/>
            <person name="Fujita T."/>
            <person name="Oishi K."/>
            <person name="Shin-I T."/>
            <person name="Kuroki Y."/>
            <person name="Toyoda A."/>
            <person name="Suzuki Y."/>
            <person name="Hashimoto A."/>
            <person name="Yamaguchi K."/>
            <person name="Sugano A."/>
            <person name="Kohara Y."/>
            <person name="Fujiyama A."/>
            <person name="Anterola A."/>
            <person name="Aoki S."/>
            <person name="Ashton N."/>
            <person name="Barbazuk W.B."/>
            <person name="Barker E."/>
            <person name="Bennetzen J."/>
            <person name="Bezanilla M."/>
            <person name="Blankenship R."/>
            <person name="Cho S.H."/>
            <person name="Dutcher S."/>
            <person name="Estelle M."/>
            <person name="Fawcett J.A."/>
            <person name="Gundlach H."/>
            <person name="Hanada K."/>
            <person name="Heyl A."/>
            <person name="Hicks K.A."/>
            <person name="Hugh J."/>
            <person name="Lohr M."/>
            <person name="Mayer K."/>
            <person name="Melkozernov A."/>
            <person name="Murata T."/>
            <person name="Nelson D."/>
            <person name="Pils B."/>
            <person name="Prigge M."/>
            <person name="Reiss B."/>
            <person name="Renner T."/>
            <person name="Rombauts S."/>
            <person name="Rushton P."/>
            <person name="Sanderfoot A."/>
            <person name="Schween G."/>
            <person name="Shiu S.-H."/>
            <person name="Stueber K."/>
            <person name="Theodoulou F.L."/>
            <person name="Tu H."/>
            <person name="Van de Peer Y."/>
            <person name="Verrier P.J."/>
            <person name="Waters E."/>
            <person name="Wood A."/>
            <person name="Yang L."/>
            <person name="Cove D."/>
            <person name="Cuming A."/>
            <person name="Hasebe M."/>
            <person name="Lucas S."/>
            <person name="Mishler D.B."/>
            <person name="Reski R."/>
            <person name="Grigoriev I."/>
            <person name="Quatrano R.S."/>
            <person name="Boore J.L."/>
        </authorList>
    </citation>
    <scope>NUCLEOTIDE SEQUENCE [LARGE SCALE GENOMIC DNA]</scope>
    <source>
        <strain evidence="3 4">cv. Gransden 2004</strain>
    </source>
</reference>
<organism evidence="2">
    <name type="scientific">Physcomitrium patens</name>
    <name type="common">Spreading-leaved earth moss</name>
    <name type="synonym">Physcomitrella patens</name>
    <dbReference type="NCBI Taxonomy" id="3218"/>
    <lineage>
        <taxon>Eukaryota</taxon>
        <taxon>Viridiplantae</taxon>
        <taxon>Streptophyta</taxon>
        <taxon>Embryophyta</taxon>
        <taxon>Bryophyta</taxon>
        <taxon>Bryophytina</taxon>
        <taxon>Bryopsida</taxon>
        <taxon>Funariidae</taxon>
        <taxon>Funariales</taxon>
        <taxon>Funariaceae</taxon>
        <taxon>Physcomitrium</taxon>
    </lineage>
</organism>
<dbReference type="EnsemblPlants" id="Pp3c2_9050V3.1">
    <property type="protein sequence ID" value="PAC:32936888.CDS.1"/>
    <property type="gene ID" value="Pp3c2_9050"/>
</dbReference>
<dbReference type="Proteomes" id="UP000006727">
    <property type="component" value="Chromosome 2"/>
</dbReference>
<dbReference type="InParanoid" id="A0A2K1L0R1"/>
<evidence type="ECO:0000313" key="4">
    <source>
        <dbReference type="Proteomes" id="UP000006727"/>
    </source>
</evidence>
<evidence type="ECO:0008006" key="5">
    <source>
        <dbReference type="Google" id="ProtNLM"/>
    </source>
</evidence>